<dbReference type="EMBL" id="JAHDVG010000480">
    <property type="protein sequence ID" value="KAH1174281.1"/>
    <property type="molecule type" value="Genomic_DNA"/>
</dbReference>
<organism evidence="2 3">
    <name type="scientific">Mauremys mutica</name>
    <name type="common">yellowpond turtle</name>
    <dbReference type="NCBI Taxonomy" id="74926"/>
    <lineage>
        <taxon>Eukaryota</taxon>
        <taxon>Metazoa</taxon>
        <taxon>Chordata</taxon>
        <taxon>Craniata</taxon>
        <taxon>Vertebrata</taxon>
        <taxon>Euteleostomi</taxon>
        <taxon>Archelosauria</taxon>
        <taxon>Testudinata</taxon>
        <taxon>Testudines</taxon>
        <taxon>Cryptodira</taxon>
        <taxon>Durocryptodira</taxon>
        <taxon>Testudinoidea</taxon>
        <taxon>Geoemydidae</taxon>
        <taxon>Geoemydinae</taxon>
        <taxon>Mauremys</taxon>
    </lineage>
</organism>
<reference evidence="2" key="1">
    <citation type="submission" date="2021-09" db="EMBL/GenBank/DDBJ databases">
        <title>The genome of Mauremys mutica provides insights into the evolution of semi-aquatic lifestyle.</title>
        <authorList>
            <person name="Gong S."/>
            <person name="Gao Y."/>
        </authorList>
    </citation>
    <scope>NUCLEOTIDE SEQUENCE</scope>
    <source>
        <strain evidence="2">MM-2020</strain>
        <tissue evidence="2">Muscle</tissue>
    </source>
</reference>
<gene>
    <name evidence="2" type="ORF">KIL84_002425</name>
</gene>
<comment type="caution">
    <text evidence="2">The sequence shown here is derived from an EMBL/GenBank/DDBJ whole genome shotgun (WGS) entry which is preliminary data.</text>
</comment>
<accession>A0A9D3X7D3</accession>
<proteinExistence type="predicted"/>
<evidence type="ECO:0000256" key="1">
    <source>
        <dbReference type="SAM" id="MobiDB-lite"/>
    </source>
</evidence>
<evidence type="ECO:0000313" key="3">
    <source>
        <dbReference type="Proteomes" id="UP000827986"/>
    </source>
</evidence>
<feature type="region of interest" description="Disordered" evidence="1">
    <location>
        <begin position="21"/>
        <end position="43"/>
    </location>
</feature>
<protein>
    <submittedName>
        <fullName evidence="2">Uncharacterized protein</fullName>
    </submittedName>
</protein>
<name>A0A9D3X7D3_9SAUR</name>
<keyword evidence="3" id="KW-1185">Reference proteome</keyword>
<evidence type="ECO:0000313" key="2">
    <source>
        <dbReference type="EMBL" id="KAH1174281.1"/>
    </source>
</evidence>
<sequence length="112" mass="11629">MLSSPNKGPCAEEGICWAPEQRGGSLGPRQESRSAAGQGPRCVSRRAYGKPAVPTCPFLTVPRSSQDPRLLALPTCGNCTTGGARSFLPLELPMGGDAVPDAGSGRLTVDNY</sequence>
<dbReference type="Proteomes" id="UP000827986">
    <property type="component" value="Unassembled WGS sequence"/>
</dbReference>
<dbReference type="AlphaFoldDB" id="A0A9D3X7D3"/>